<name>S2W2D3_9ACTN</name>
<dbReference type="STRING" id="883161.HMPREF9306_00838"/>
<dbReference type="RefSeq" id="WP_016455676.1">
    <property type="nucleotide sequence ID" value="NZ_KE150269.1"/>
</dbReference>
<dbReference type="EMBL" id="AGZR01000005">
    <property type="protein sequence ID" value="EPD33301.1"/>
    <property type="molecule type" value="Genomic_DNA"/>
</dbReference>
<evidence type="ECO:0000313" key="2">
    <source>
        <dbReference type="Proteomes" id="UP000014417"/>
    </source>
</evidence>
<protein>
    <recommendedName>
        <fullName evidence="3">Transposase DDE domain-containing protein</fullName>
    </recommendedName>
</protein>
<dbReference type="AlphaFoldDB" id="S2W2D3"/>
<dbReference type="HOGENOM" id="CLU_2383773_0_0_11"/>
<evidence type="ECO:0008006" key="3">
    <source>
        <dbReference type="Google" id="ProtNLM"/>
    </source>
</evidence>
<evidence type="ECO:0000313" key="1">
    <source>
        <dbReference type="EMBL" id="EPD33301.1"/>
    </source>
</evidence>
<reference evidence="1 2" key="1">
    <citation type="submission" date="2013-04" db="EMBL/GenBank/DDBJ databases">
        <title>The Genome Sequence of Propionimicrobium lymphophilum ACS-093-V-SCH5.</title>
        <authorList>
            <consortium name="The Broad Institute Genomics Platform"/>
            <person name="Earl A."/>
            <person name="Ward D."/>
            <person name="Feldgarden M."/>
            <person name="Gevers D."/>
            <person name="Saerens B."/>
            <person name="Vaneechoutte M."/>
            <person name="Walker B."/>
            <person name="Young S."/>
            <person name="Zeng Q."/>
            <person name="Gargeya S."/>
            <person name="Fitzgerald M."/>
            <person name="Haas B."/>
            <person name="Abouelleil A."/>
            <person name="Allen A.W."/>
            <person name="Alvarado L."/>
            <person name="Arachchi H.M."/>
            <person name="Berlin A.M."/>
            <person name="Chapman S.B."/>
            <person name="Gainer-Dewar J."/>
            <person name="Goldberg J."/>
            <person name="Griggs A."/>
            <person name="Gujja S."/>
            <person name="Hansen M."/>
            <person name="Howarth C."/>
            <person name="Imamovic A."/>
            <person name="Ireland A."/>
            <person name="Larimer J."/>
            <person name="McCowan C."/>
            <person name="Murphy C."/>
            <person name="Pearson M."/>
            <person name="Poon T.W."/>
            <person name="Priest M."/>
            <person name="Roberts A."/>
            <person name="Saif S."/>
            <person name="Shea T."/>
            <person name="Sisk P."/>
            <person name="Sykes S."/>
            <person name="Wortman J."/>
            <person name="Nusbaum C."/>
            <person name="Birren B."/>
        </authorList>
    </citation>
    <scope>NUCLEOTIDE SEQUENCE [LARGE SCALE GENOMIC DNA]</scope>
    <source>
        <strain evidence="1 2">ACS-093-V-SCH5</strain>
    </source>
</reference>
<sequence>MGRKKKETQYVFIDRPLDQNIGQADRALRGLLSAIFFTRSGSHHGLRRVINTLLGCTMGISALTGRSSLYKNLEIDTTDCASWKSVREWLNKAN</sequence>
<comment type="caution">
    <text evidence="1">The sequence shown here is derived from an EMBL/GenBank/DDBJ whole genome shotgun (WGS) entry which is preliminary data.</text>
</comment>
<keyword evidence="2" id="KW-1185">Reference proteome</keyword>
<organism evidence="1 2">
    <name type="scientific">Propionimicrobium lymphophilum ACS-093-V-SCH5</name>
    <dbReference type="NCBI Taxonomy" id="883161"/>
    <lineage>
        <taxon>Bacteria</taxon>
        <taxon>Bacillati</taxon>
        <taxon>Actinomycetota</taxon>
        <taxon>Actinomycetes</taxon>
        <taxon>Propionibacteriales</taxon>
        <taxon>Propionibacteriaceae</taxon>
        <taxon>Propionimicrobium</taxon>
    </lineage>
</organism>
<gene>
    <name evidence="1" type="ORF">HMPREF9306_00838</name>
</gene>
<dbReference type="Proteomes" id="UP000014417">
    <property type="component" value="Unassembled WGS sequence"/>
</dbReference>
<proteinExistence type="predicted"/>
<accession>S2W2D3</accession>